<evidence type="ECO:0000259" key="7">
    <source>
        <dbReference type="PROSITE" id="PS51469"/>
    </source>
</evidence>
<feature type="non-terminal residue" evidence="8">
    <location>
        <position position="439"/>
    </location>
</feature>
<dbReference type="InterPro" id="IPR012919">
    <property type="entry name" value="SUN_dom"/>
</dbReference>
<dbReference type="PROSITE" id="PS51469">
    <property type="entry name" value="SUN"/>
    <property type="match status" value="1"/>
</dbReference>
<evidence type="ECO:0000256" key="5">
    <source>
        <dbReference type="SAM" id="Coils"/>
    </source>
</evidence>
<comment type="subcellular location">
    <subcellularLocation>
        <location evidence="1">Membrane</location>
    </subcellularLocation>
</comment>
<feature type="transmembrane region" description="Helical" evidence="6">
    <location>
        <begin position="95"/>
        <end position="114"/>
    </location>
</feature>
<evidence type="ECO:0000313" key="8">
    <source>
        <dbReference type="EMBL" id="CRZ00671.1"/>
    </source>
</evidence>
<dbReference type="PANTHER" id="PTHR12911">
    <property type="entry name" value="SAD1/UNC-84-LIKE PROTEIN-RELATED"/>
    <property type="match status" value="1"/>
</dbReference>
<feature type="non-terminal residue" evidence="8">
    <location>
        <position position="1"/>
    </location>
</feature>
<dbReference type="EMBL" id="HACM01000229">
    <property type="protein sequence ID" value="CRZ00671.1"/>
    <property type="molecule type" value="Transcribed_RNA"/>
</dbReference>
<evidence type="ECO:0000256" key="4">
    <source>
        <dbReference type="ARBA" id="ARBA00023136"/>
    </source>
</evidence>
<accession>A0A0H5QH58</accession>
<feature type="coiled-coil region" evidence="5">
    <location>
        <begin position="145"/>
        <end position="179"/>
    </location>
</feature>
<protein>
    <recommendedName>
        <fullName evidence="7">SUN domain-containing protein</fullName>
    </recommendedName>
</protein>
<evidence type="ECO:0000256" key="2">
    <source>
        <dbReference type="ARBA" id="ARBA00022692"/>
    </source>
</evidence>
<dbReference type="GO" id="GO:0043495">
    <property type="term" value="F:protein-membrane adaptor activity"/>
    <property type="evidence" value="ECO:0007669"/>
    <property type="project" value="TreeGrafter"/>
</dbReference>
<dbReference type="PANTHER" id="PTHR12911:SF8">
    <property type="entry name" value="KLAROID PROTEIN-RELATED"/>
    <property type="match status" value="1"/>
</dbReference>
<keyword evidence="4 6" id="KW-0472">Membrane</keyword>
<sequence length="439" mass="48775">ICKMTSDLASSAAGYSANSLRPRRFTRLSGNLSSFTETKKQAVPGSPASPKRWVRENPQSVNYLGERVRPGSPLRLSSHFADTANQSRQTSKQKVHYILLPVAAIFFLFAISYFSRARVSDNELPVYSSSTFRSESTDPELLKWLQEDRDNAIRLANRLSRLEATHIAALQTIETLKAQIHDEQSKLEDRVTKICGKAGSNNQFSVQQAEALVEVKTSIENVKYEISTEIARLNTRLDAEKSGNSDVKANDVEVMIKRALYKHIADGTELVDYALSTTGGSVVAVSGTHKIPVASFGIFSRFLLSYPSRSESEMIRPTVNPGQCWPMLGQSGWAVINLSEKIYPTAITIEHVAPEIAPHFDTAPKQFFLSAYMPDSDHNSIKLGSWKYLKPSPGSIPVIQTFKMISKVDQPISSVNLTIENNYGGEYTCVYRVRIHGHV</sequence>
<organism evidence="8">
    <name type="scientific">Spongospora subterranea</name>
    <dbReference type="NCBI Taxonomy" id="70186"/>
    <lineage>
        <taxon>Eukaryota</taxon>
        <taxon>Sar</taxon>
        <taxon>Rhizaria</taxon>
        <taxon>Endomyxa</taxon>
        <taxon>Phytomyxea</taxon>
        <taxon>Plasmodiophorida</taxon>
        <taxon>Plasmodiophoridae</taxon>
        <taxon>Spongospora</taxon>
    </lineage>
</organism>
<keyword evidence="2 6" id="KW-0812">Transmembrane</keyword>
<name>A0A0H5QH58_9EUKA</name>
<evidence type="ECO:0000256" key="1">
    <source>
        <dbReference type="ARBA" id="ARBA00004370"/>
    </source>
</evidence>
<proteinExistence type="predicted"/>
<dbReference type="InterPro" id="IPR045119">
    <property type="entry name" value="SUN1-5"/>
</dbReference>
<keyword evidence="5" id="KW-0175">Coiled coil</keyword>
<evidence type="ECO:0000256" key="6">
    <source>
        <dbReference type="SAM" id="Phobius"/>
    </source>
</evidence>
<dbReference type="GO" id="GO:0034993">
    <property type="term" value="C:meiotic nuclear membrane microtubule tethering complex"/>
    <property type="evidence" value="ECO:0007669"/>
    <property type="project" value="TreeGrafter"/>
</dbReference>
<keyword evidence="3 6" id="KW-1133">Transmembrane helix</keyword>
<evidence type="ECO:0000256" key="3">
    <source>
        <dbReference type="ARBA" id="ARBA00022989"/>
    </source>
</evidence>
<dbReference type="AlphaFoldDB" id="A0A0H5QH58"/>
<reference evidence="8" key="1">
    <citation type="submission" date="2015-04" db="EMBL/GenBank/DDBJ databases">
        <title>The genome sequence of the plant pathogenic Rhizarian Plasmodiophora brassicae reveals insights in its biotrophic life cycle and the origin of chitin synthesis.</title>
        <authorList>
            <person name="Schwelm A."/>
            <person name="Fogelqvist J."/>
            <person name="Knaust A."/>
            <person name="Julke S."/>
            <person name="Lilja T."/>
            <person name="Dhandapani V."/>
            <person name="Bonilla-Rosso G."/>
            <person name="Karlsson M."/>
            <person name="Shevchenko A."/>
            <person name="Choi S.R."/>
            <person name="Kim H.G."/>
            <person name="Park J.Y."/>
            <person name="Lim Y.P."/>
            <person name="Ludwig-Muller J."/>
            <person name="Dixelius C."/>
        </authorList>
    </citation>
    <scope>NUCLEOTIDE SEQUENCE</scope>
    <source>
        <tissue evidence="8">Potato root galls</tissue>
    </source>
</reference>
<dbReference type="Gene3D" id="2.60.120.260">
    <property type="entry name" value="Galactose-binding domain-like"/>
    <property type="match status" value="1"/>
</dbReference>
<dbReference type="Pfam" id="PF07738">
    <property type="entry name" value="Sad1_UNC"/>
    <property type="match status" value="1"/>
</dbReference>
<feature type="domain" description="SUN" evidence="7">
    <location>
        <begin position="277"/>
        <end position="439"/>
    </location>
</feature>